<keyword evidence="1" id="KW-0812">Transmembrane</keyword>
<evidence type="ECO:0008006" key="3">
    <source>
        <dbReference type="Google" id="ProtNLM"/>
    </source>
</evidence>
<dbReference type="EMBL" id="CACRTO010000050">
    <property type="protein sequence ID" value="VYU69726.1"/>
    <property type="molecule type" value="Genomic_DNA"/>
</dbReference>
<accession>A0A6N3GZ38</accession>
<proteinExistence type="predicted"/>
<sequence length="361" mass="42091">MKHQFLFSLKDINMKKYIIILLIIEMIFTILFFSFTSTQAFIGINQESEINKLKDINIFNFNLIDKEGTYTEAIHSKIMDKLNKNEAYTIIDMYSLESYPDYKLIITLGAFDKVFRLDKFYDKRENETIAYIGNGVKGISVNDILPFGDIGDGSAKVVSHIPKNMNYILDERVESFENTILISTNLDYFKTLYYPIAMISSTSFINQSNEFLQEYNKNLYEAGGNYLPSSLNQYSKTIKDYLIIDGLSAAVLFFVVLIFVFITTIIIILQVIDSNMKEYSIHLLYGARFKEIFIRNFITISAIILPVILIFNKFFSEGTLEKKLTIIEVFIVYFIITLILNFISLWKIRKLELEDYFERNE</sequence>
<organism evidence="2">
    <name type="scientific">Clostridium tertium</name>
    <dbReference type="NCBI Taxonomy" id="1559"/>
    <lineage>
        <taxon>Bacteria</taxon>
        <taxon>Bacillati</taxon>
        <taxon>Bacillota</taxon>
        <taxon>Clostridia</taxon>
        <taxon>Eubacteriales</taxon>
        <taxon>Clostridiaceae</taxon>
        <taxon>Clostridium</taxon>
    </lineage>
</organism>
<gene>
    <name evidence="2" type="ORF">CTLFYP3_00210</name>
</gene>
<dbReference type="AlphaFoldDB" id="A0A6N3GZ38"/>
<keyword evidence="1" id="KW-0472">Membrane</keyword>
<evidence type="ECO:0000256" key="1">
    <source>
        <dbReference type="SAM" id="Phobius"/>
    </source>
</evidence>
<feature type="transmembrane region" description="Helical" evidence="1">
    <location>
        <begin position="292"/>
        <end position="312"/>
    </location>
</feature>
<reference evidence="2" key="1">
    <citation type="submission" date="2019-11" db="EMBL/GenBank/DDBJ databases">
        <authorList>
            <person name="Feng L."/>
        </authorList>
    </citation>
    <scope>NUCLEOTIDE SEQUENCE</scope>
    <source>
        <strain evidence="2">CTertiumLFYP3</strain>
    </source>
</reference>
<dbReference type="RefSeq" id="WP_156627996.1">
    <property type="nucleotide sequence ID" value="NZ_CACRTO010000050.1"/>
</dbReference>
<keyword evidence="1" id="KW-1133">Transmembrane helix</keyword>
<protein>
    <recommendedName>
        <fullName evidence="3">FtsX-like permease family protein</fullName>
    </recommendedName>
</protein>
<feature type="transmembrane region" description="Helical" evidence="1">
    <location>
        <begin position="17"/>
        <end position="44"/>
    </location>
</feature>
<feature type="transmembrane region" description="Helical" evidence="1">
    <location>
        <begin position="324"/>
        <end position="346"/>
    </location>
</feature>
<evidence type="ECO:0000313" key="2">
    <source>
        <dbReference type="EMBL" id="VYU69726.1"/>
    </source>
</evidence>
<feature type="transmembrane region" description="Helical" evidence="1">
    <location>
        <begin position="242"/>
        <end position="272"/>
    </location>
</feature>
<name>A0A6N3GZ38_9CLOT</name>